<dbReference type="PANTHER" id="PTHR16146:SF46">
    <property type="entry name" value="INTELECTIN-1A-RELATED"/>
    <property type="match status" value="1"/>
</dbReference>
<dbReference type="NCBIfam" id="NF040941">
    <property type="entry name" value="GGGWT_bact"/>
    <property type="match status" value="2"/>
</dbReference>
<evidence type="ECO:0000256" key="5">
    <source>
        <dbReference type="SAM" id="MobiDB-lite"/>
    </source>
</evidence>
<evidence type="ECO:0000313" key="9">
    <source>
        <dbReference type="Proteomes" id="UP000275408"/>
    </source>
</evidence>
<evidence type="ECO:0000256" key="4">
    <source>
        <dbReference type="ARBA" id="ARBA00023157"/>
    </source>
</evidence>
<comment type="caution">
    <text evidence="8">The sequence shown here is derived from an EMBL/GenBank/DDBJ whole genome shotgun (WGS) entry which is preliminary data.</text>
</comment>
<dbReference type="InterPro" id="IPR000885">
    <property type="entry name" value="Fib_collagen_C"/>
</dbReference>
<dbReference type="EMBL" id="RCHS01001596">
    <property type="protein sequence ID" value="RMX52694.1"/>
    <property type="molecule type" value="Genomic_DNA"/>
</dbReference>
<dbReference type="InterPro" id="IPR036056">
    <property type="entry name" value="Fibrinogen-like_C"/>
</dbReference>
<dbReference type="Pfam" id="PF00024">
    <property type="entry name" value="PAN_1"/>
    <property type="match status" value="1"/>
</dbReference>
<dbReference type="PROSITE" id="PS50948">
    <property type="entry name" value="PAN"/>
    <property type="match status" value="2"/>
</dbReference>
<dbReference type="PANTHER" id="PTHR16146">
    <property type="entry name" value="INTELECTIN"/>
    <property type="match status" value="1"/>
</dbReference>
<evidence type="ECO:0000256" key="1">
    <source>
        <dbReference type="ARBA" id="ARBA00004613"/>
    </source>
</evidence>
<feature type="domain" description="Fibrinogen C-terminal" evidence="7">
    <location>
        <begin position="190"/>
        <end position="243"/>
    </location>
</feature>
<evidence type="ECO:0000256" key="2">
    <source>
        <dbReference type="ARBA" id="ARBA00022525"/>
    </source>
</evidence>
<proteinExistence type="predicted"/>
<dbReference type="InterPro" id="IPR000742">
    <property type="entry name" value="EGF"/>
</dbReference>
<keyword evidence="3" id="KW-0176">Collagen</keyword>
<dbReference type="InterPro" id="IPR003609">
    <property type="entry name" value="Pan_app"/>
</dbReference>
<dbReference type="Pfam" id="PF01410">
    <property type="entry name" value="COLFI"/>
    <property type="match status" value="1"/>
</dbReference>
<feature type="domain" description="Apple" evidence="6">
    <location>
        <begin position="74"/>
        <end position="158"/>
    </location>
</feature>
<evidence type="ECO:0008006" key="10">
    <source>
        <dbReference type="Google" id="ProtNLM"/>
    </source>
</evidence>
<dbReference type="SMART" id="SM00473">
    <property type="entry name" value="PAN_AP"/>
    <property type="match status" value="2"/>
</dbReference>
<dbReference type="InterPro" id="IPR002181">
    <property type="entry name" value="Fibrinogen_a/b/g_C_dom"/>
</dbReference>
<dbReference type="PROSITE" id="PS00022">
    <property type="entry name" value="EGF_1"/>
    <property type="match status" value="1"/>
</dbReference>
<dbReference type="Proteomes" id="UP000275408">
    <property type="component" value="Unassembled WGS sequence"/>
</dbReference>
<evidence type="ECO:0000259" key="7">
    <source>
        <dbReference type="PROSITE" id="PS51406"/>
    </source>
</evidence>
<evidence type="ECO:0000256" key="3">
    <source>
        <dbReference type="ARBA" id="ARBA00023119"/>
    </source>
</evidence>
<organism evidence="8 9">
    <name type="scientific">Pocillopora damicornis</name>
    <name type="common">Cauliflower coral</name>
    <name type="synonym">Millepora damicornis</name>
    <dbReference type="NCBI Taxonomy" id="46731"/>
    <lineage>
        <taxon>Eukaryota</taxon>
        <taxon>Metazoa</taxon>
        <taxon>Cnidaria</taxon>
        <taxon>Anthozoa</taxon>
        <taxon>Hexacorallia</taxon>
        <taxon>Scleractinia</taxon>
        <taxon>Astrocoeniina</taxon>
        <taxon>Pocilloporidae</taxon>
        <taxon>Pocillopora</taxon>
    </lineage>
</organism>
<protein>
    <recommendedName>
        <fullName evidence="10">Fibrinogen C-terminal domain-containing protein</fullName>
    </recommendedName>
</protein>
<dbReference type="GO" id="GO:0005615">
    <property type="term" value="C:extracellular space"/>
    <property type="evidence" value="ECO:0007669"/>
    <property type="project" value="TreeGrafter"/>
</dbReference>
<feature type="compositionally biased region" description="Polar residues" evidence="5">
    <location>
        <begin position="612"/>
        <end position="622"/>
    </location>
</feature>
<dbReference type="GO" id="GO:0005581">
    <property type="term" value="C:collagen trimer"/>
    <property type="evidence" value="ECO:0007669"/>
    <property type="project" value="UniProtKB-KW"/>
</dbReference>
<dbReference type="OrthoDB" id="5952160at2759"/>
<reference evidence="8 9" key="1">
    <citation type="journal article" date="2018" name="Sci. Rep.">
        <title>Comparative analysis of the Pocillopora damicornis genome highlights role of immune system in coral evolution.</title>
        <authorList>
            <person name="Cunning R."/>
            <person name="Bay R.A."/>
            <person name="Gillette P."/>
            <person name="Baker A.C."/>
            <person name="Traylor-Knowles N."/>
        </authorList>
    </citation>
    <scope>NUCLEOTIDE SEQUENCE [LARGE SCALE GENOMIC DNA]</scope>
    <source>
        <strain evidence="8">RSMAS</strain>
        <tissue evidence="8">Whole animal</tissue>
    </source>
</reference>
<accession>A0A3M6UGR8</accession>
<dbReference type="Gene3D" id="2.60.120.1000">
    <property type="match status" value="2"/>
</dbReference>
<keyword evidence="4" id="KW-1015">Disulfide bond</keyword>
<keyword evidence="2" id="KW-0964">Secreted</keyword>
<comment type="subcellular location">
    <subcellularLocation>
        <location evidence="1">Secreted</location>
    </subcellularLocation>
</comment>
<dbReference type="GO" id="GO:0070492">
    <property type="term" value="F:oligosaccharide binding"/>
    <property type="evidence" value="ECO:0007669"/>
    <property type="project" value="TreeGrafter"/>
</dbReference>
<dbReference type="GO" id="GO:0005201">
    <property type="term" value="F:extracellular matrix structural constituent"/>
    <property type="evidence" value="ECO:0007669"/>
    <property type="project" value="InterPro"/>
</dbReference>
<feature type="region of interest" description="Disordered" evidence="5">
    <location>
        <begin position="607"/>
        <end position="628"/>
    </location>
</feature>
<feature type="domain" description="Apple" evidence="6">
    <location>
        <begin position="433"/>
        <end position="515"/>
    </location>
</feature>
<dbReference type="SUPFAM" id="SSF56496">
    <property type="entry name" value="Fibrinogen C-terminal domain-like"/>
    <property type="match status" value="2"/>
</dbReference>
<evidence type="ECO:0000313" key="8">
    <source>
        <dbReference type="EMBL" id="RMX52694.1"/>
    </source>
</evidence>
<keyword evidence="9" id="KW-1185">Reference proteome</keyword>
<evidence type="ECO:0000259" key="6">
    <source>
        <dbReference type="PROSITE" id="PS50948"/>
    </source>
</evidence>
<dbReference type="PROSITE" id="PS01186">
    <property type="entry name" value="EGF_2"/>
    <property type="match status" value="1"/>
</dbReference>
<sequence length="628" mass="71181">MLKNLGSPHRDNTAFLCVAIRALYYNQPGHSRKDIRNSSFFKKDGEYWIDLENNGKPLKVYCDMTTDGANNDFCGSVFETQVDYTLVGHVMETTPVKDEFQCQLKCMGNDSCKSINLHPIDRNKTRLCELNKQTRQIKTNDLKPMKGFTYFGSVQVSCINGSHQRNGQNESCQCHPGYKGKKCQTLIKGFSYNQPGHSCKDIRDLGDSTGDGEYWIDPEKNGKPLKVFCDMTTDEGGWLLVSNVVFENSPSQQFSIKSSYRDINNCHRKTMFLSLEATRELRAHLSFTQLRFHCSKQKGRTFHVTTAPNSNGEAVINFFSGQTNSRPNSCGSFVRMKDDNSMLAQNCQQWKDQKWGDHNPSGSCRYKVVAFVYAGFHWLLQTPKSSRWECDDYNTSNGGEFFGLFPGDFWKFAVVTLHILSGIVVVLAKREFCGGVFLEVQLDHALIGHAMLTTLVVDEFDCHFKCISKSCKSFNVRPSDSNGNRICELNNETRQMKPSDFKQKKGSTYYASVQCKVSRIQNKSTSGGKRSCEMNNKTRQMKPGRLQKKKGSKYYSSVQASCMDVSRGRKQTTKSGQCHPGYKGKHCETPTRGLYYNQPGHSCKDIRDSRFFQKTGSTGSTLRRTESQ</sequence>
<name>A0A3M6UGR8_POCDA</name>
<gene>
    <name evidence="8" type="ORF">pdam_00004266</name>
</gene>
<dbReference type="AlphaFoldDB" id="A0A3M6UGR8"/>
<dbReference type="PROSITE" id="PS51406">
    <property type="entry name" value="FIBRINOGEN_C_2"/>
    <property type="match status" value="1"/>
</dbReference>